<dbReference type="InterPro" id="IPR044854">
    <property type="entry name" value="IraM/PmrD"/>
</dbReference>
<protein>
    <submittedName>
        <fullName evidence="1">Anti-adapter protein IraM</fullName>
    </submittedName>
</protein>
<reference evidence="1" key="1">
    <citation type="submission" date="2019-11" db="EMBL/GenBank/DDBJ databases">
        <authorList>
            <person name="Feng L."/>
        </authorList>
    </citation>
    <scope>NUCLEOTIDE SEQUENCE</scope>
    <source>
        <strain evidence="1">EMassiliensisLFYP7</strain>
    </source>
</reference>
<proteinExistence type="predicted"/>
<evidence type="ECO:0000313" key="1">
    <source>
        <dbReference type="EMBL" id="VYT95415.1"/>
    </source>
</evidence>
<sequence length="112" mass="12454">MQLEVLQNLVCPQTKCGFALAISANNFKLIFCYEGPYFLQPGDTLCTAQFGLVVNGKISSLAIIHIFPHSIAFWSLLRDKLACPGNREPFSGECALFHMCQLEICPWIGKSK</sequence>
<organism evidence="1">
    <name type="scientific">Phytobacter massiliensis</name>
    <dbReference type="NCBI Taxonomy" id="1485952"/>
    <lineage>
        <taxon>Bacteria</taxon>
        <taxon>Pseudomonadati</taxon>
        <taxon>Pseudomonadota</taxon>
        <taxon>Gammaproteobacteria</taxon>
        <taxon>Enterobacterales</taxon>
        <taxon>Enterobacteriaceae</taxon>
        <taxon>Phytobacter</taxon>
    </lineage>
</organism>
<dbReference type="AlphaFoldDB" id="A0A6N3ASD2"/>
<dbReference type="Pfam" id="PF11183">
    <property type="entry name" value="PmrD"/>
    <property type="match status" value="1"/>
</dbReference>
<accession>A0A6N3ASD2</accession>
<dbReference type="EMBL" id="CACRTZ010000005">
    <property type="protein sequence ID" value="VYT95415.1"/>
    <property type="molecule type" value="Genomic_DNA"/>
</dbReference>
<gene>
    <name evidence="1" type="primary">iraM</name>
    <name evidence="1" type="ORF">EMLFYP7_01035</name>
</gene>
<name>A0A6N3ASD2_9ENTR</name>